<feature type="domain" description="Papillomavirus E2 C-terminal" evidence="15">
    <location>
        <begin position="359"/>
        <end position="438"/>
    </location>
</feature>
<proteinExistence type="inferred from homology"/>
<organism evidence="16 17">
    <name type="scientific">Felis catus papillomavirus 3</name>
    <dbReference type="NCBI Taxonomy" id="1336600"/>
    <lineage>
        <taxon>Viruses</taxon>
        <taxon>Monodnaviria</taxon>
        <taxon>Shotokuvirae</taxon>
        <taxon>Cossaviricota</taxon>
        <taxon>Papovaviricetes</taxon>
        <taxon>Zurhausenvirales</taxon>
        <taxon>Papillomaviridae</taxon>
        <taxon>Firstpapillomavirinae</taxon>
        <taxon>Taupapillomavirus</taxon>
        <taxon>Taupapillomavirus 3</taxon>
    </lineage>
</organism>
<evidence type="ECO:0000256" key="9">
    <source>
        <dbReference type="ARBA" id="ARBA00023125"/>
    </source>
</evidence>
<dbReference type="EMBL" id="JX972168">
    <property type="protein sequence ID" value="AGM37980.1"/>
    <property type="molecule type" value="Genomic_DNA"/>
</dbReference>
<evidence type="ECO:0000259" key="14">
    <source>
        <dbReference type="Pfam" id="PF00508"/>
    </source>
</evidence>
<keyword evidence="8 12" id="KW-0805">Transcription regulation</keyword>
<dbReference type="InterPro" id="IPR042504">
    <property type="entry name" value="Regulatory_protein_E2_N_2"/>
</dbReference>
<evidence type="ECO:0000256" key="8">
    <source>
        <dbReference type="ARBA" id="ARBA00023015"/>
    </source>
</evidence>
<dbReference type="SUPFAM" id="SSF54957">
    <property type="entry name" value="Viral DNA-binding domain"/>
    <property type="match status" value="1"/>
</dbReference>
<keyword evidence="11 12" id="KW-0804">Transcription</keyword>
<dbReference type="Gene3D" id="3.30.70.330">
    <property type="match status" value="1"/>
</dbReference>
<dbReference type="InterPro" id="IPR001866">
    <property type="entry name" value="PPV_E2_N"/>
</dbReference>
<feature type="compositionally biased region" description="Polar residues" evidence="13">
    <location>
        <begin position="204"/>
        <end position="222"/>
    </location>
</feature>
<dbReference type="GO" id="GO:0006275">
    <property type="term" value="P:regulation of DNA replication"/>
    <property type="evidence" value="ECO:0007669"/>
    <property type="project" value="UniProtKB-UniRule"/>
</dbReference>
<evidence type="ECO:0000256" key="3">
    <source>
        <dbReference type="ARBA" id="ARBA00022491"/>
    </source>
</evidence>
<gene>
    <name evidence="12" type="primary">E2</name>
</gene>
<keyword evidence="5 12" id="KW-0597">Phosphoprotein</keyword>
<comment type="subcellular location">
    <subcellularLocation>
        <location evidence="1 12">Host nucleus</location>
    </subcellularLocation>
</comment>
<evidence type="ECO:0000256" key="13">
    <source>
        <dbReference type="SAM" id="MobiDB-lite"/>
    </source>
</evidence>
<dbReference type="GO" id="GO:0039693">
    <property type="term" value="P:viral DNA genome replication"/>
    <property type="evidence" value="ECO:0007669"/>
    <property type="project" value="UniProtKB-UniRule"/>
</dbReference>
<evidence type="ECO:0000313" key="17">
    <source>
        <dbReference type="Proteomes" id="UP000139829"/>
    </source>
</evidence>
<dbReference type="GO" id="GO:0003700">
    <property type="term" value="F:DNA-binding transcription factor activity"/>
    <property type="evidence" value="ECO:0007669"/>
    <property type="project" value="UniProtKB-UniRule"/>
</dbReference>
<dbReference type="InterPro" id="IPR036050">
    <property type="entry name" value="Regulatory_protein_E2_N"/>
</dbReference>
<feature type="region of interest" description="DNA-binding domain" evidence="12">
    <location>
        <begin position="357"/>
        <end position="441"/>
    </location>
</feature>
<reference evidence="16 17" key="1">
    <citation type="journal article" date="2013" name="Vet. Microbiol.">
        <title>Genomic characterization of Felis catus papillomavirus-3: A novel papillomavirus detected in a feline Bowenoid in situ carcinoma.</title>
        <authorList>
            <person name="Munday J.S."/>
            <person name="Dunowska M."/>
            <person name="Hills S.F."/>
            <person name="Laurie R.E."/>
        </authorList>
    </citation>
    <scope>NUCLEOTIDE SEQUENCE [LARGE SCALE GENOMIC DNA]</scope>
    <source>
        <strain evidence="16">MyDave</strain>
    </source>
</reference>
<dbReference type="GO" id="GO:0006260">
    <property type="term" value="P:DNA replication"/>
    <property type="evidence" value="ECO:0007669"/>
    <property type="project" value="UniProtKB-KW"/>
</dbReference>
<dbReference type="InterPro" id="IPR042503">
    <property type="entry name" value="Regulatory_protein_E2_N_1"/>
</dbReference>
<evidence type="ECO:0000256" key="1">
    <source>
        <dbReference type="ARBA" id="ARBA00004147"/>
    </source>
</evidence>
<dbReference type="Gene3D" id="1.10.287.30">
    <property type="entry name" value="E2 (early) protein, N terminal domain, subdomain 1"/>
    <property type="match status" value="1"/>
</dbReference>
<dbReference type="RefSeq" id="YP_008083107.1">
    <property type="nucleotide sequence ID" value="NC_021472.1"/>
</dbReference>
<keyword evidence="10 12" id="KW-0010">Activator</keyword>
<comment type="similarity">
    <text evidence="2">Belongs to the papillomaviridae E8^E2C protein family.</text>
</comment>
<keyword evidence="7 12" id="KW-0235">DNA replication</keyword>
<dbReference type="InterPro" id="IPR012677">
    <property type="entry name" value="Nucleotide-bd_a/b_plait_sf"/>
</dbReference>
<feature type="compositionally biased region" description="Gly residues" evidence="13">
    <location>
        <begin position="262"/>
        <end position="279"/>
    </location>
</feature>
<keyword evidence="6 12" id="KW-1048">Host nucleus</keyword>
<evidence type="ECO:0000256" key="5">
    <source>
        <dbReference type="ARBA" id="ARBA00022553"/>
    </source>
</evidence>
<dbReference type="SUPFAM" id="SSF51332">
    <property type="entry name" value="E2 regulatory, transactivation domain"/>
    <property type="match status" value="1"/>
</dbReference>
<evidence type="ECO:0000256" key="6">
    <source>
        <dbReference type="ARBA" id="ARBA00022562"/>
    </source>
</evidence>
<dbReference type="Pfam" id="PF00511">
    <property type="entry name" value="PPV_E2_C"/>
    <property type="match status" value="1"/>
</dbReference>
<evidence type="ECO:0000256" key="10">
    <source>
        <dbReference type="ARBA" id="ARBA00023159"/>
    </source>
</evidence>
<feature type="compositionally biased region" description="Low complexity" evidence="13">
    <location>
        <begin position="230"/>
        <end position="245"/>
    </location>
</feature>
<keyword evidence="17" id="KW-1185">Reference proteome</keyword>
<feature type="compositionally biased region" description="Basic residues" evidence="13">
    <location>
        <begin position="301"/>
        <end position="310"/>
    </location>
</feature>
<dbReference type="GO" id="GO:0000166">
    <property type="term" value="F:nucleotide binding"/>
    <property type="evidence" value="ECO:0007669"/>
    <property type="project" value="UniProtKB-UniRule"/>
</dbReference>
<accession>R4VGA6</accession>
<comment type="PTM">
    <text evidence="12">Sumoylation plays a regulatory role in E2 transcriptional activity.</text>
</comment>
<comment type="similarity">
    <text evidence="12">Belongs to the papillomaviridae E2 protein family.</text>
</comment>
<dbReference type="Gene3D" id="2.170.200.10">
    <property type="entry name" value="Papillomavirus E2 early protein domain"/>
    <property type="match status" value="1"/>
</dbReference>
<keyword evidence="4 12" id="KW-0244">Early protein</keyword>
<dbReference type="OrthoDB" id="15886at10239"/>
<keyword evidence="12" id="KW-0832">Ubl conjugation</keyword>
<evidence type="ECO:0000256" key="12">
    <source>
        <dbReference type="HAMAP-Rule" id="MF_04001"/>
    </source>
</evidence>
<feature type="region of interest" description="Disordered" evidence="13">
    <location>
        <begin position="204"/>
        <end position="358"/>
    </location>
</feature>
<protein>
    <recommendedName>
        <fullName evidence="12">Regulatory protein E2</fullName>
    </recommendedName>
</protein>
<feature type="compositionally biased region" description="Basic and acidic residues" evidence="13">
    <location>
        <begin position="338"/>
        <end position="348"/>
    </location>
</feature>
<comment type="PTM">
    <text evidence="12">Phosphorylated.</text>
</comment>
<evidence type="ECO:0000256" key="11">
    <source>
        <dbReference type="ARBA" id="ARBA00023163"/>
    </source>
</evidence>
<comment type="caution">
    <text evidence="12">Lacks conserved residue(s) required for the propagation of feature annotation.</text>
</comment>
<sequence>MENLSDRFDNLQETLLDLYEKGSQNLCDQVIYWECRRKESVMLHFARKQGIGLLGMTAVPSLASSESQAKKAILMCLMLQSLQATPFADEKWSMTDCSIEVVEAAPKGMLKKGPKSVEVWFDKDPQNCFPYTLWSYIYYQSVDGQWRKAESQVDYEGIFFVDSDGEVRYYCKFGVDAARFATTGQWLVKLGCKTIYASVSSSSPEEQLRQASDYQQPTSSRESPWEDRQPTSTTPTPQQRAQTQAHRGGRSRGRGIRTPSPGQGGRRGRGGASGCGRGSPGVLPRLDLWDVHSPRGDLGGRRGRVRRGRGGRAGPPRLSPFIPIEQVGQGPGRSTGEGLRRPGEDQRDSGYPSKPPQTPVVVVKGPGNALKCWRRRVKHNHPDAFAAISTVFSWIEKDGPNRIGRHRLMIGFANEQQLYDFLDIVRLPRGCDVSKGSLDSL</sequence>
<dbReference type="HAMAP" id="MF_04001">
    <property type="entry name" value="PPV_E2"/>
    <property type="match status" value="1"/>
</dbReference>
<dbReference type="InterPro" id="IPR000427">
    <property type="entry name" value="Papillomavirus_E2_C"/>
</dbReference>
<dbReference type="GO" id="GO:0006351">
    <property type="term" value="P:DNA-templated transcription"/>
    <property type="evidence" value="ECO:0007669"/>
    <property type="project" value="UniProtKB-UniRule"/>
</dbReference>
<evidence type="ECO:0000256" key="4">
    <source>
        <dbReference type="ARBA" id="ARBA00022518"/>
    </source>
</evidence>
<dbReference type="KEGG" id="vg:16215713"/>
<evidence type="ECO:0000259" key="15">
    <source>
        <dbReference type="Pfam" id="PF00511"/>
    </source>
</evidence>
<evidence type="ECO:0000256" key="2">
    <source>
        <dbReference type="ARBA" id="ARBA00007794"/>
    </source>
</evidence>
<dbReference type="Proteomes" id="UP000139829">
    <property type="component" value="Segment"/>
</dbReference>
<comment type="function">
    <text evidence="12">Plays a role in the initiation of viral DNA replication. A dimer of E2 interacts with a dimer of E1 in order to improve specificity of E1 DNA binding activity. Once the complex recognizes and binds DNA at specific sites, the E2 dimer is removed from DNA. E2 also regulates viral transcription through binding to the E2RE response element (5'-ACCNNNNNNGGT-3') present in multiple copies in the regulatory regions of the viral genome. Activates or represses transcription depending on E2RE's position with regards to proximal promoter elements including the TATA-box. Repression occurs by sterically hindering the assembly of the transcription initiation complex.</text>
</comment>
<dbReference type="InterPro" id="IPR033668">
    <property type="entry name" value="Reg_prot_E2"/>
</dbReference>
<feature type="cross-link" description="Glycyl lysine isopeptide (Lys-Gly) (interchain with G-Cter in SUMO)" evidence="12">
    <location>
        <position position="364"/>
    </location>
</feature>
<evidence type="ECO:0000313" key="16">
    <source>
        <dbReference type="EMBL" id="AGM37980.1"/>
    </source>
</evidence>
<dbReference type="GO" id="GO:0042025">
    <property type="term" value="C:host cell nucleus"/>
    <property type="evidence" value="ECO:0007669"/>
    <property type="project" value="UniProtKB-SubCell"/>
</dbReference>
<keyword evidence="3 12" id="KW-0678">Repressor</keyword>
<name>R4VGA6_9PAPI</name>
<dbReference type="GO" id="GO:0003677">
    <property type="term" value="F:DNA binding"/>
    <property type="evidence" value="ECO:0007669"/>
    <property type="project" value="UniProtKB-UniRule"/>
</dbReference>
<dbReference type="Pfam" id="PF00508">
    <property type="entry name" value="PPV_E2_N"/>
    <property type="match status" value="1"/>
</dbReference>
<comment type="subunit">
    <text evidence="12">Binds DNA as homodimer. Interacts with protein E1; this interaction greatly increases E1 DNA-binding activity. Interacts with protein L1; this interaction enhances E2-dependent replication and transcription activation. Interacts with protein L2; this interaction inhibits E2 transcriptional activity but not DNA replication function E2. Interacts with protein E7; this interaction inhibits E7 oncogenic activity. Interacts with host TAF1; this interaction modulates E2-dependent transcriptional regulation. Interacts with host BRD4; this interaction mediates E2 transcriptional activation function. Additionally, the interaction with host BRD4 on mitotic chromosomes mediates tethering of the viral genome. Interacts with host TOPBP1; this interaction is required for optimal viral DNA replication.</text>
</comment>
<feature type="compositionally biased region" description="Basic and acidic residues" evidence="13">
    <location>
        <begin position="287"/>
        <end position="300"/>
    </location>
</feature>
<evidence type="ECO:0000256" key="7">
    <source>
        <dbReference type="ARBA" id="ARBA00022705"/>
    </source>
</evidence>
<feature type="domain" description="Papillomavirus E2 N-terminal" evidence="14">
    <location>
        <begin position="1"/>
        <end position="198"/>
    </location>
</feature>
<keyword evidence="9 12" id="KW-0238">DNA-binding</keyword>
<dbReference type="InterPro" id="IPR035975">
    <property type="entry name" value="E2/EBNA1_C_sf"/>
</dbReference>
<keyword evidence="12" id="KW-1017">Isopeptide bond</keyword>